<dbReference type="AlphaFoldDB" id="A0A1C0YTX9"/>
<accession>A0A1C0YTX9</accession>
<gene>
    <name evidence="1" type="ORF">A6K76_10785</name>
</gene>
<name>A0A1C0YTX9_9BACL</name>
<reference evidence="1 2" key="1">
    <citation type="submission" date="2016-07" db="EMBL/GenBank/DDBJ databases">
        <title>Caryophanon latum genome sequencing.</title>
        <authorList>
            <person name="Verma A."/>
            <person name="Pal Y."/>
            <person name="Krishnamurthi S."/>
        </authorList>
    </citation>
    <scope>NUCLEOTIDE SEQUENCE [LARGE SCALE GENOMIC DNA]</scope>
    <source>
        <strain evidence="1 2">DSM 14151</strain>
    </source>
</reference>
<evidence type="ECO:0000313" key="1">
    <source>
        <dbReference type="EMBL" id="OCS90626.1"/>
    </source>
</evidence>
<evidence type="ECO:0000313" key="2">
    <source>
        <dbReference type="Proteomes" id="UP000093482"/>
    </source>
</evidence>
<protein>
    <submittedName>
        <fullName evidence="1">Uncharacterized protein</fullName>
    </submittedName>
</protein>
<dbReference type="OrthoDB" id="2453628at2"/>
<proteinExistence type="predicted"/>
<keyword evidence="2" id="KW-1185">Reference proteome</keyword>
<dbReference type="Proteomes" id="UP000093482">
    <property type="component" value="Unassembled WGS sequence"/>
</dbReference>
<dbReference type="EMBL" id="MATO01000035">
    <property type="protein sequence ID" value="OCS90626.1"/>
    <property type="molecule type" value="Genomic_DNA"/>
</dbReference>
<comment type="caution">
    <text evidence="1">The sequence shown here is derived from an EMBL/GenBank/DDBJ whole genome shotgun (WGS) entry which is preliminary data.</text>
</comment>
<dbReference type="RefSeq" id="WP_066464493.1">
    <property type="nucleotide sequence ID" value="NZ_MATO01000035.1"/>
</dbReference>
<organism evidence="1 2">
    <name type="scientific">Caryophanon latum</name>
    <dbReference type="NCBI Taxonomy" id="33977"/>
    <lineage>
        <taxon>Bacteria</taxon>
        <taxon>Bacillati</taxon>
        <taxon>Bacillota</taxon>
        <taxon>Bacilli</taxon>
        <taxon>Bacillales</taxon>
        <taxon>Caryophanaceae</taxon>
        <taxon>Caryophanon</taxon>
    </lineage>
</organism>
<sequence length="134" mass="15338">MYLFKICHKDGIHIIKDVKKVRSSIELTTATNEVLHIIAITDETYTVYDDRFAGASKKLNSLEAFDIDSSFRSLDFDQMRELFRVAFTALLSRLLKAASNGEDIINLDDIRHEISSEINGIHFKIVTNTHDTYI</sequence>